<dbReference type="AlphaFoldDB" id="A0A498KD26"/>
<gene>
    <name evidence="1" type="ORF">DVH24_006568</name>
</gene>
<protein>
    <submittedName>
        <fullName evidence="1">Uncharacterized protein</fullName>
    </submittedName>
</protein>
<name>A0A498KD26_MALDO</name>
<keyword evidence="2" id="KW-1185">Reference proteome</keyword>
<evidence type="ECO:0000313" key="2">
    <source>
        <dbReference type="Proteomes" id="UP000290289"/>
    </source>
</evidence>
<dbReference type="EMBL" id="RDQH01000328">
    <property type="protein sequence ID" value="RXI05311.1"/>
    <property type="molecule type" value="Genomic_DNA"/>
</dbReference>
<proteinExistence type="predicted"/>
<organism evidence="1 2">
    <name type="scientific">Malus domestica</name>
    <name type="common">Apple</name>
    <name type="synonym">Pyrus malus</name>
    <dbReference type="NCBI Taxonomy" id="3750"/>
    <lineage>
        <taxon>Eukaryota</taxon>
        <taxon>Viridiplantae</taxon>
        <taxon>Streptophyta</taxon>
        <taxon>Embryophyta</taxon>
        <taxon>Tracheophyta</taxon>
        <taxon>Spermatophyta</taxon>
        <taxon>Magnoliopsida</taxon>
        <taxon>eudicotyledons</taxon>
        <taxon>Gunneridae</taxon>
        <taxon>Pentapetalae</taxon>
        <taxon>rosids</taxon>
        <taxon>fabids</taxon>
        <taxon>Rosales</taxon>
        <taxon>Rosaceae</taxon>
        <taxon>Amygdaloideae</taxon>
        <taxon>Maleae</taxon>
        <taxon>Malus</taxon>
    </lineage>
</organism>
<dbReference type="Proteomes" id="UP000290289">
    <property type="component" value="Chromosome 2"/>
</dbReference>
<evidence type="ECO:0000313" key="1">
    <source>
        <dbReference type="EMBL" id="RXI05311.1"/>
    </source>
</evidence>
<sequence length="64" mass="7191">MMCLICTCSPPYSTRPFGNSLTLDFIGTPKLSGFGREHSEEENKTVRAWSGLKADNIVLRRSRD</sequence>
<comment type="caution">
    <text evidence="1">The sequence shown here is derived from an EMBL/GenBank/DDBJ whole genome shotgun (WGS) entry which is preliminary data.</text>
</comment>
<reference evidence="1 2" key="1">
    <citation type="submission" date="2018-10" db="EMBL/GenBank/DDBJ databases">
        <title>A high-quality apple genome assembly.</title>
        <authorList>
            <person name="Hu J."/>
        </authorList>
    </citation>
    <scope>NUCLEOTIDE SEQUENCE [LARGE SCALE GENOMIC DNA]</scope>
    <source>
        <strain evidence="2">cv. HFTH1</strain>
        <tissue evidence="1">Young leaf</tissue>
    </source>
</reference>
<accession>A0A498KD26</accession>